<accession>A0A4Y8PD50</accession>
<dbReference type="RefSeq" id="WP_134439953.1">
    <property type="nucleotide sequence ID" value="NZ_LXQC01000136.1"/>
</dbReference>
<keyword evidence="1" id="KW-0175">Coiled coil</keyword>
<protein>
    <submittedName>
        <fullName evidence="2">Uncharacterized protein</fullName>
    </submittedName>
</protein>
<organism evidence="2 3">
    <name type="scientific">Methylacidiphilum caldifontis</name>
    <dbReference type="NCBI Taxonomy" id="2795386"/>
    <lineage>
        <taxon>Bacteria</taxon>
        <taxon>Pseudomonadati</taxon>
        <taxon>Verrucomicrobiota</taxon>
        <taxon>Methylacidiphilae</taxon>
        <taxon>Methylacidiphilales</taxon>
        <taxon>Methylacidiphilaceae</taxon>
        <taxon>Methylacidiphilum (ex Ratnadevi et al. 2023)</taxon>
    </lineage>
</organism>
<evidence type="ECO:0000313" key="3">
    <source>
        <dbReference type="Proteomes" id="UP000297713"/>
    </source>
</evidence>
<proteinExistence type="predicted"/>
<keyword evidence="3" id="KW-1185">Reference proteome</keyword>
<evidence type="ECO:0000313" key="2">
    <source>
        <dbReference type="EMBL" id="TFE68961.1"/>
    </source>
</evidence>
<dbReference type="AlphaFoldDB" id="A0A4Y8PD50"/>
<gene>
    <name evidence="2" type="ORF">A7Q10_07690</name>
</gene>
<sequence length="151" mass="17027">MRLKQLTSAEVKELAKLVQEKEALQEKVSEIERKIQTLWKVGIKVPGKRAAKSQVIEKRRGPEKGSIPGRLKSSIIEALRSSGSKGLTVKELSKKLGVKVNNLYCWFYTTGKKTPGIIKLGKGLYRFEESELKKDKSIEKSLDNEQIKEAD</sequence>
<dbReference type="EMBL" id="LXQC01000136">
    <property type="protein sequence ID" value="TFE68961.1"/>
    <property type="molecule type" value="Genomic_DNA"/>
</dbReference>
<reference evidence="2 3" key="1">
    <citation type="submission" date="2016-05" db="EMBL/GenBank/DDBJ databases">
        <title>Diversity and Homogeneity among Thermoacidophilic Verrucomicrobia Methanotrophs Linked with Geographical Origin.</title>
        <authorList>
            <person name="Erikstad H.-A."/>
            <person name="Smestad N.B."/>
            <person name="Ceballos R.M."/>
            <person name="Birkeland N.-K."/>
        </authorList>
    </citation>
    <scope>NUCLEOTIDE SEQUENCE [LARGE SCALE GENOMIC DNA]</scope>
    <source>
        <strain evidence="2 3">Phi</strain>
    </source>
</reference>
<dbReference type="Proteomes" id="UP000297713">
    <property type="component" value="Unassembled WGS sequence"/>
</dbReference>
<evidence type="ECO:0000256" key="1">
    <source>
        <dbReference type="SAM" id="Coils"/>
    </source>
</evidence>
<feature type="coiled-coil region" evidence="1">
    <location>
        <begin position="7"/>
        <end position="34"/>
    </location>
</feature>
<dbReference type="OrthoDB" id="195047at2"/>
<comment type="caution">
    <text evidence="2">The sequence shown here is derived from an EMBL/GenBank/DDBJ whole genome shotgun (WGS) entry which is preliminary data.</text>
</comment>
<name>A0A4Y8PD50_9BACT</name>